<dbReference type="Proteomes" id="UP001164539">
    <property type="component" value="Chromosome 7"/>
</dbReference>
<keyword evidence="2" id="KW-1185">Reference proteome</keyword>
<sequence>MSSTTQAMLNQSLFDQEQEMQTQMGFLPFPPSLSFPLLGSCNNQSLKSFTINSLPHPSSLAAHENEVPSSTTINLTETLLLSSAGNIKQREDHITSSADLGGPQLLSLQRSSANLWAWGETNESLSSKKMAGEDHLGVAAVKMKKIKSRRKVREPRFCFKTMSDIDVLDDGYKWRKYGQKVVKNTQHPRSYYRCTQDNCRVKKRVERLAEDPRMVITTYEGRHVHSPSHDQEDSSQASSHLNNFFW</sequence>
<proteinExistence type="predicted"/>
<protein>
    <submittedName>
        <fullName evidence="1">WRKY family transcription factor</fullName>
    </submittedName>
</protein>
<comment type="caution">
    <text evidence="1">The sequence shown here is derived from an EMBL/GenBank/DDBJ whole genome shotgun (WGS) entry which is preliminary data.</text>
</comment>
<dbReference type="EMBL" id="CM051400">
    <property type="protein sequence ID" value="KAJ4715499.1"/>
    <property type="molecule type" value="Genomic_DNA"/>
</dbReference>
<evidence type="ECO:0000313" key="2">
    <source>
        <dbReference type="Proteomes" id="UP001164539"/>
    </source>
</evidence>
<reference evidence="1 2" key="1">
    <citation type="journal article" date="2023" name="Science">
        <title>Complex scaffold remodeling in plant triterpene biosynthesis.</title>
        <authorList>
            <person name="De La Pena R."/>
            <person name="Hodgson H."/>
            <person name="Liu J.C."/>
            <person name="Stephenson M.J."/>
            <person name="Martin A.C."/>
            <person name="Owen C."/>
            <person name="Harkess A."/>
            <person name="Leebens-Mack J."/>
            <person name="Jimenez L.E."/>
            <person name="Osbourn A."/>
            <person name="Sattely E.S."/>
        </authorList>
    </citation>
    <scope>NUCLEOTIDE SEQUENCE [LARGE SCALE GENOMIC DNA]</scope>
    <source>
        <strain evidence="2">cv. JPN11</strain>
        <tissue evidence="1">Leaf</tissue>
    </source>
</reference>
<evidence type="ECO:0000313" key="1">
    <source>
        <dbReference type="EMBL" id="KAJ4715499.1"/>
    </source>
</evidence>
<name>A0ACC1XXR1_MELAZ</name>
<accession>A0ACC1XXR1</accession>
<gene>
    <name evidence="1" type="ORF">OWV82_013850</name>
</gene>
<organism evidence="1 2">
    <name type="scientific">Melia azedarach</name>
    <name type="common">Chinaberry tree</name>
    <dbReference type="NCBI Taxonomy" id="155640"/>
    <lineage>
        <taxon>Eukaryota</taxon>
        <taxon>Viridiplantae</taxon>
        <taxon>Streptophyta</taxon>
        <taxon>Embryophyta</taxon>
        <taxon>Tracheophyta</taxon>
        <taxon>Spermatophyta</taxon>
        <taxon>Magnoliopsida</taxon>
        <taxon>eudicotyledons</taxon>
        <taxon>Gunneridae</taxon>
        <taxon>Pentapetalae</taxon>
        <taxon>rosids</taxon>
        <taxon>malvids</taxon>
        <taxon>Sapindales</taxon>
        <taxon>Meliaceae</taxon>
        <taxon>Melia</taxon>
    </lineage>
</organism>